<dbReference type="InterPro" id="IPR003477">
    <property type="entry name" value="PemK-like"/>
</dbReference>
<evidence type="ECO:0000313" key="2">
    <source>
        <dbReference type="Proteomes" id="UP000236268"/>
    </source>
</evidence>
<comment type="caution">
    <text evidence="1">The sequence shown here is derived from an EMBL/GenBank/DDBJ whole genome shotgun (WGS) entry which is preliminary data.</text>
</comment>
<name>A0A2K1G2U0_9PROT</name>
<dbReference type="RefSeq" id="WP_103039713.1">
    <property type="nucleotide sequence ID" value="NZ_POWG01000008.1"/>
</dbReference>
<dbReference type="InterPro" id="IPR011067">
    <property type="entry name" value="Plasmid_toxin/cell-grow_inhib"/>
</dbReference>
<dbReference type="GO" id="GO:0006402">
    <property type="term" value="P:mRNA catabolic process"/>
    <property type="evidence" value="ECO:0007669"/>
    <property type="project" value="TreeGrafter"/>
</dbReference>
<dbReference type="GO" id="GO:0003677">
    <property type="term" value="F:DNA binding"/>
    <property type="evidence" value="ECO:0007669"/>
    <property type="project" value="InterPro"/>
</dbReference>
<dbReference type="AlphaFoldDB" id="A0A2K1G2U0"/>
<evidence type="ECO:0000313" key="1">
    <source>
        <dbReference type="EMBL" id="PNQ99108.1"/>
    </source>
</evidence>
<dbReference type="GO" id="GO:0016075">
    <property type="term" value="P:rRNA catabolic process"/>
    <property type="evidence" value="ECO:0007669"/>
    <property type="project" value="TreeGrafter"/>
</dbReference>
<dbReference type="Gene3D" id="2.30.30.110">
    <property type="match status" value="1"/>
</dbReference>
<dbReference type="PANTHER" id="PTHR33988">
    <property type="entry name" value="ENDORIBONUCLEASE MAZF-RELATED"/>
    <property type="match status" value="1"/>
</dbReference>
<dbReference type="Pfam" id="PF02452">
    <property type="entry name" value="PemK_toxin"/>
    <property type="match status" value="1"/>
</dbReference>
<protein>
    <submittedName>
        <fullName evidence="1">Growth inhibitor PemK</fullName>
    </submittedName>
</protein>
<organism evidence="1 2">
    <name type="scientific">Azospirillum argentinense</name>
    <dbReference type="NCBI Taxonomy" id="2970906"/>
    <lineage>
        <taxon>Bacteria</taxon>
        <taxon>Pseudomonadati</taxon>
        <taxon>Pseudomonadota</taxon>
        <taxon>Alphaproteobacteria</taxon>
        <taxon>Rhodospirillales</taxon>
        <taxon>Azospirillaceae</taxon>
        <taxon>Azospirillum</taxon>
    </lineage>
</organism>
<geneLocation type="plasmid" evidence="1">
    <name>p6unnamed</name>
</geneLocation>
<keyword evidence="1" id="KW-0614">Plasmid</keyword>
<sequence length="108" mass="11882">MKRGDLVTIAQNGDYERKPRPAVVIQSDLFDAMDSVTVCLITGEETEAAILRPALEPDETNGLRARSWVQIDKIATIRRARVGKIFGRLPDADMKRISASLAVFLGIA</sequence>
<proteinExistence type="predicted"/>
<dbReference type="Proteomes" id="UP000236268">
    <property type="component" value="Unassembled WGS sequence"/>
</dbReference>
<reference evidence="1 2" key="1">
    <citation type="submission" date="2018-01" db="EMBL/GenBank/DDBJ databases">
        <title>Whole genome sequence of Azospirillum brasilense REC3 isolated from strawberry roots.</title>
        <authorList>
            <person name="Fontana C.A."/>
            <person name="Salazar S.M."/>
            <person name="Bassi D."/>
            <person name="Puglisi E."/>
            <person name="Lovaisa N.C."/>
            <person name="Toffoli L.M."/>
            <person name="Pedraza R."/>
            <person name="Cocconcelli P.S."/>
        </authorList>
    </citation>
    <scope>NUCLEOTIDE SEQUENCE [LARGE SCALE GENOMIC DNA]</scope>
    <source>
        <strain evidence="1 2">REC3</strain>
        <plasmid evidence="1">p6unnamed</plasmid>
    </source>
</reference>
<dbReference type="GO" id="GO:0004521">
    <property type="term" value="F:RNA endonuclease activity"/>
    <property type="evidence" value="ECO:0007669"/>
    <property type="project" value="TreeGrafter"/>
</dbReference>
<dbReference type="EMBL" id="POWG01000008">
    <property type="protein sequence ID" value="PNQ99108.1"/>
    <property type="molecule type" value="Genomic_DNA"/>
</dbReference>
<gene>
    <name evidence="1" type="ORF">C1S70_09770</name>
</gene>
<dbReference type="SUPFAM" id="SSF50118">
    <property type="entry name" value="Cell growth inhibitor/plasmid maintenance toxic component"/>
    <property type="match status" value="1"/>
</dbReference>
<accession>A0A2K1G2U0</accession>